<feature type="region of interest" description="Disordered" evidence="1">
    <location>
        <begin position="235"/>
        <end position="341"/>
    </location>
</feature>
<feature type="compositionally biased region" description="Basic and acidic residues" evidence="1">
    <location>
        <begin position="327"/>
        <end position="341"/>
    </location>
</feature>
<proteinExistence type="predicted"/>
<name>A0A4T0JG26_WALIC</name>
<evidence type="ECO:0000313" key="3">
    <source>
        <dbReference type="Proteomes" id="UP000310689"/>
    </source>
</evidence>
<dbReference type="AlphaFoldDB" id="A0A4T0JG26"/>
<dbReference type="Proteomes" id="UP000310689">
    <property type="component" value="Unassembled WGS sequence"/>
</dbReference>
<gene>
    <name evidence="2" type="ORF">E3P86_00577</name>
</gene>
<organism evidence="2 3">
    <name type="scientific">Wallemia ichthyophaga</name>
    <dbReference type="NCBI Taxonomy" id="245174"/>
    <lineage>
        <taxon>Eukaryota</taxon>
        <taxon>Fungi</taxon>
        <taxon>Dikarya</taxon>
        <taxon>Basidiomycota</taxon>
        <taxon>Wallemiomycotina</taxon>
        <taxon>Wallemiomycetes</taxon>
        <taxon>Wallemiales</taxon>
        <taxon>Wallemiaceae</taxon>
        <taxon>Wallemia</taxon>
    </lineage>
</organism>
<feature type="compositionally biased region" description="Low complexity" evidence="1">
    <location>
        <begin position="82"/>
        <end position="114"/>
    </location>
</feature>
<protein>
    <submittedName>
        <fullName evidence="2">Uncharacterized protein</fullName>
    </submittedName>
</protein>
<accession>A0A4T0JG26</accession>
<dbReference type="EMBL" id="SPOI01000013">
    <property type="protein sequence ID" value="TIB41956.1"/>
    <property type="molecule type" value="Genomic_DNA"/>
</dbReference>
<comment type="caution">
    <text evidence="2">The sequence shown here is derived from an EMBL/GenBank/DDBJ whole genome shotgun (WGS) entry which is preliminary data.</text>
</comment>
<dbReference type="InterPro" id="IPR043094">
    <property type="entry name" value="Nab2/ZC3H14_N_sf"/>
</dbReference>
<feature type="compositionally biased region" description="Gly residues" evidence="1">
    <location>
        <begin position="251"/>
        <end position="268"/>
    </location>
</feature>
<evidence type="ECO:0000313" key="2">
    <source>
        <dbReference type="EMBL" id="TIB41956.1"/>
    </source>
</evidence>
<reference evidence="2 3" key="1">
    <citation type="submission" date="2019-03" db="EMBL/GenBank/DDBJ databases">
        <title>Sequencing 23 genomes of Wallemia ichthyophaga.</title>
        <authorList>
            <person name="Gostincar C."/>
        </authorList>
    </citation>
    <scope>NUCLEOTIDE SEQUENCE [LARGE SCALE GENOMIC DNA]</scope>
    <source>
        <strain evidence="2 3">EXF-6200</strain>
    </source>
</reference>
<feature type="compositionally biased region" description="Basic and acidic residues" evidence="1">
    <location>
        <begin position="284"/>
        <end position="295"/>
    </location>
</feature>
<dbReference type="Gene3D" id="1.10.340.40">
    <property type="entry name" value="Nuclear abundant poly(A) RNA-bind protein 2, N-terminal domain"/>
    <property type="match status" value="1"/>
</dbReference>
<evidence type="ECO:0000256" key="1">
    <source>
        <dbReference type="SAM" id="MobiDB-lite"/>
    </source>
</evidence>
<feature type="region of interest" description="Disordered" evidence="1">
    <location>
        <begin position="70"/>
        <end position="176"/>
    </location>
</feature>
<feature type="compositionally biased region" description="Basic residues" evidence="1">
    <location>
        <begin position="157"/>
        <end position="167"/>
    </location>
</feature>
<sequence>MSDIQKYVESVLIENGLGDEDLNLISEYIVVMITNQKSQNQVTSEMCDLIGDRYTAKITHQIFDHFGGAQGVEEGADTGDAQQQQQEDYQQLQQSQPQEQVQLQPQQPQQLPQHPQHPPQPTSSKRSAADASLDDIIFGNKQQSNYRDNQRDNQRDNKRRNQNHRHPRLDPETYKLSKDLTTNFLESNPQLKKQYESYNFTDRTNFERQLLQQHFMTMQTAKVMQQQFEKMQQDAEEKAAQRMTGTPTRGGMRGRGGSRGASRGGARGGFANKSATFSNQNKASLDKPLTDDAPKHKVWVRGVTDQQRQQQQQPDEQATELPKSKKFSSDGSEKVKQESNT</sequence>
<feature type="compositionally biased region" description="Polar residues" evidence="1">
    <location>
        <begin position="273"/>
        <end position="283"/>
    </location>
</feature>